<evidence type="ECO:0000313" key="2">
    <source>
        <dbReference type="Proteomes" id="UP001055879"/>
    </source>
</evidence>
<proteinExistence type="predicted"/>
<gene>
    <name evidence="1" type="ORF">L6452_40483</name>
</gene>
<dbReference type="Proteomes" id="UP001055879">
    <property type="component" value="Linkage Group LG16"/>
</dbReference>
<reference evidence="1 2" key="2">
    <citation type="journal article" date="2022" name="Mol. Ecol. Resour.">
        <title>The genomes of chicory, endive, great burdock and yacon provide insights into Asteraceae paleo-polyploidization history and plant inulin production.</title>
        <authorList>
            <person name="Fan W."/>
            <person name="Wang S."/>
            <person name="Wang H."/>
            <person name="Wang A."/>
            <person name="Jiang F."/>
            <person name="Liu H."/>
            <person name="Zhao H."/>
            <person name="Xu D."/>
            <person name="Zhang Y."/>
        </authorList>
    </citation>
    <scope>NUCLEOTIDE SEQUENCE [LARGE SCALE GENOMIC DNA]</scope>
    <source>
        <strain evidence="2">cv. Niubang</strain>
    </source>
</reference>
<dbReference type="EMBL" id="CM042062">
    <property type="protein sequence ID" value="KAI3669256.1"/>
    <property type="molecule type" value="Genomic_DNA"/>
</dbReference>
<protein>
    <submittedName>
        <fullName evidence="1">Uncharacterized protein</fullName>
    </submittedName>
</protein>
<name>A0ACB8XLF5_ARCLA</name>
<organism evidence="1 2">
    <name type="scientific">Arctium lappa</name>
    <name type="common">Greater burdock</name>
    <name type="synonym">Lappa major</name>
    <dbReference type="NCBI Taxonomy" id="4217"/>
    <lineage>
        <taxon>Eukaryota</taxon>
        <taxon>Viridiplantae</taxon>
        <taxon>Streptophyta</taxon>
        <taxon>Embryophyta</taxon>
        <taxon>Tracheophyta</taxon>
        <taxon>Spermatophyta</taxon>
        <taxon>Magnoliopsida</taxon>
        <taxon>eudicotyledons</taxon>
        <taxon>Gunneridae</taxon>
        <taxon>Pentapetalae</taxon>
        <taxon>asterids</taxon>
        <taxon>campanulids</taxon>
        <taxon>Asterales</taxon>
        <taxon>Asteraceae</taxon>
        <taxon>Carduoideae</taxon>
        <taxon>Cardueae</taxon>
        <taxon>Arctiinae</taxon>
        <taxon>Arctium</taxon>
    </lineage>
</organism>
<keyword evidence="2" id="KW-1185">Reference proteome</keyword>
<accession>A0ACB8XLF5</accession>
<comment type="caution">
    <text evidence="1">The sequence shown here is derived from an EMBL/GenBank/DDBJ whole genome shotgun (WGS) entry which is preliminary data.</text>
</comment>
<evidence type="ECO:0000313" key="1">
    <source>
        <dbReference type="EMBL" id="KAI3669256.1"/>
    </source>
</evidence>
<reference evidence="2" key="1">
    <citation type="journal article" date="2022" name="Mol. Ecol. Resour.">
        <title>The genomes of chicory, endive, great burdock and yacon provide insights into Asteraceae palaeo-polyploidization history and plant inulin production.</title>
        <authorList>
            <person name="Fan W."/>
            <person name="Wang S."/>
            <person name="Wang H."/>
            <person name="Wang A."/>
            <person name="Jiang F."/>
            <person name="Liu H."/>
            <person name="Zhao H."/>
            <person name="Xu D."/>
            <person name="Zhang Y."/>
        </authorList>
    </citation>
    <scope>NUCLEOTIDE SEQUENCE [LARGE SCALE GENOMIC DNA]</scope>
    <source>
        <strain evidence="2">cv. Niubang</strain>
    </source>
</reference>
<sequence length="103" mass="11604">MEKSYKASLMLNGLVPKKNFQNKKRQIQAQFQTSGKQALQEALRSSLEAFVVPPLEMSCKAMFDQNEVSQTAGRSFQTAFPAQDKRLDARMLCADEMLIQSCP</sequence>